<dbReference type="AlphaFoldDB" id="A0A2P5DYW9"/>
<protein>
    <recommendedName>
        <fullName evidence="6">Nitrate regulatory gene2 protein</fullName>
    </recommendedName>
</protein>
<feature type="compositionally biased region" description="Basic residues" evidence="1">
    <location>
        <begin position="93"/>
        <end position="102"/>
    </location>
</feature>
<dbReference type="OrthoDB" id="658187at2759"/>
<dbReference type="EMBL" id="JXTC01000241">
    <property type="protein sequence ID" value="PON78499.1"/>
    <property type="molecule type" value="Genomic_DNA"/>
</dbReference>
<dbReference type="Pfam" id="PF04783">
    <property type="entry name" value="DUF630"/>
    <property type="match status" value="1"/>
</dbReference>
<feature type="region of interest" description="Disordered" evidence="1">
    <location>
        <begin position="239"/>
        <end position="275"/>
    </location>
</feature>
<feature type="compositionally biased region" description="Basic and acidic residues" evidence="1">
    <location>
        <begin position="104"/>
        <end position="131"/>
    </location>
</feature>
<evidence type="ECO:0000256" key="1">
    <source>
        <dbReference type="SAM" id="MobiDB-lite"/>
    </source>
</evidence>
<proteinExistence type="predicted"/>
<dbReference type="Proteomes" id="UP000237000">
    <property type="component" value="Unassembled WGS sequence"/>
</dbReference>
<feature type="domain" description="DUF632" evidence="2">
    <location>
        <begin position="396"/>
        <end position="709"/>
    </location>
</feature>
<reference evidence="5" key="1">
    <citation type="submission" date="2016-06" db="EMBL/GenBank/DDBJ databases">
        <title>Parallel loss of symbiosis genes in relatives of nitrogen-fixing non-legume Parasponia.</title>
        <authorList>
            <person name="Van Velzen R."/>
            <person name="Holmer R."/>
            <person name="Bu F."/>
            <person name="Rutten L."/>
            <person name="Van Zeijl A."/>
            <person name="Liu W."/>
            <person name="Santuari L."/>
            <person name="Cao Q."/>
            <person name="Sharma T."/>
            <person name="Shen D."/>
            <person name="Roswanjaya Y."/>
            <person name="Wardhani T."/>
            <person name="Kalhor M.S."/>
            <person name="Jansen J."/>
            <person name="Van den Hoogen J."/>
            <person name="Gungor B."/>
            <person name="Hartog M."/>
            <person name="Hontelez J."/>
            <person name="Verver J."/>
            <person name="Yang W.-C."/>
            <person name="Schijlen E."/>
            <person name="Repin R."/>
            <person name="Schilthuizen M."/>
            <person name="Schranz E."/>
            <person name="Heidstra R."/>
            <person name="Miyata K."/>
            <person name="Fedorova E."/>
            <person name="Kohlen W."/>
            <person name="Bisseling T."/>
            <person name="Smit S."/>
            <person name="Geurts R."/>
        </authorList>
    </citation>
    <scope>NUCLEOTIDE SEQUENCE [LARGE SCALE GENOMIC DNA]</scope>
    <source>
        <strain evidence="5">cv. RG33-2</strain>
    </source>
</reference>
<sequence>MGCASSKVDDLPAVALCRERCAFLDEAIHQRYAFAEAHMAYIHSLKGIGDSLRNFVQLELGNSYASGSPPSPKLNLPPHRKGDPDVSALKGSKSPHHHHLHSHSNSDAHLQFHSDSDSDDSGSLHHSDHSSPLHSPGGHIDYMEPDQGGGYGYGGGFLHMNYMKNKATPSVVFKQGPVSPETVHHMGESSSSSSYYPFSYMSSNSNSNPNPYPYYGYPNYGGGGVGGYYGNSSPPPYGGMSVSSSAVAPPGATASSSKPPPSPPSPPRASPWEFLNPFTTEDKYYPQYTPSRDSREVREEEGIPDLEDEYYQHEVVKEVHGDQRFAAEGGKHSKAAVVDEPDVSLYQTRPSVSVENEGVEYEVQVVDKKVVDDEERSKDRGGGAAFKGRGGSRDVFEVVREIEVQFQRASESGNAIAQMLEVGKLPYNLKHASKMLHVVTPSLSVLSSQPSTSNGAESSSSADKAGPAQLDFEEELRTRSKNLSSTLHKLYLWEKKLYNEVKGEEKMRVIHDRKCRKLKRLDERGAEAHKVETTRKLIKSLSTKIRIAIQVVDKISVTINKIRDEELWPQLNALIQGLSRMWKCMLECHRIQCQAIKEARGLGSIGSGKKLGDAHLEATLQFGRELINWTFRFSTWISAQKGYVRALNNWLVKCLLYEPEETADGIVPFSPGRMGAPPVFVICHQWSQAMDSLSEKEVVESIRVFAMSVLHIWEQDKHEMRQRMMANKDLERKVRNMDKEDQKMQKEIQAFDKKMVLVSGENNSLSVSGNVVYQSDTSNANLQASLQRIFEAMEKFTAKSMKAYEELLQRSEEETHSNEQER</sequence>
<feature type="compositionally biased region" description="Low complexity" evidence="1">
    <location>
        <begin position="445"/>
        <end position="461"/>
    </location>
</feature>
<dbReference type="InParanoid" id="A0A2P5DYW9"/>
<feature type="region of interest" description="Disordered" evidence="1">
    <location>
        <begin position="64"/>
        <end position="146"/>
    </location>
</feature>
<feature type="compositionally biased region" description="Pro residues" evidence="1">
    <location>
        <begin position="258"/>
        <end position="269"/>
    </location>
</feature>
<feature type="region of interest" description="Disordered" evidence="1">
    <location>
        <begin position="445"/>
        <end position="468"/>
    </location>
</feature>
<evidence type="ECO:0000259" key="3">
    <source>
        <dbReference type="Pfam" id="PF04783"/>
    </source>
</evidence>
<comment type="caution">
    <text evidence="4">The sequence shown here is derived from an EMBL/GenBank/DDBJ whole genome shotgun (WGS) entry which is preliminary data.</text>
</comment>
<dbReference type="InterPro" id="IPR006867">
    <property type="entry name" value="DUF632"/>
</dbReference>
<feature type="compositionally biased region" description="Low complexity" evidence="1">
    <location>
        <begin position="239"/>
        <end position="257"/>
    </location>
</feature>
<accession>A0A2P5DYW9</accession>
<organism evidence="4 5">
    <name type="scientific">Trema orientale</name>
    <name type="common">Charcoal tree</name>
    <name type="synonym">Celtis orientalis</name>
    <dbReference type="NCBI Taxonomy" id="63057"/>
    <lineage>
        <taxon>Eukaryota</taxon>
        <taxon>Viridiplantae</taxon>
        <taxon>Streptophyta</taxon>
        <taxon>Embryophyta</taxon>
        <taxon>Tracheophyta</taxon>
        <taxon>Spermatophyta</taxon>
        <taxon>Magnoliopsida</taxon>
        <taxon>eudicotyledons</taxon>
        <taxon>Gunneridae</taxon>
        <taxon>Pentapetalae</taxon>
        <taxon>rosids</taxon>
        <taxon>fabids</taxon>
        <taxon>Rosales</taxon>
        <taxon>Cannabaceae</taxon>
        <taxon>Trema</taxon>
    </lineage>
</organism>
<dbReference type="Pfam" id="PF04782">
    <property type="entry name" value="DUF632"/>
    <property type="match status" value="1"/>
</dbReference>
<dbReference type="InterPro" id="IPR006868">
    <property type="entry name" value="DUF630"/>
</dbReference>
<evidence type="ECO:0000313" key="4">
    <source>
        <dbReference type="EMBL" id="PON78499.1"/>
    </source>
</evidence>
<dbReference type="PANTHER" id="PTHR21450">
    <property type="entry name" value="PROTEIN ALTERED PHOSPHATE STARVATION RESPONSE 1"/>
    <property type="match status" value="1"/>
</dbReference>
<dbReference type="PANTHER" id="PTHR21450:SF41">
    <property type="entry name" value="RNA POLYMERASE SUBUNIT BETA, PUTATIVE (DUF630 AND DUF632)-RELATED"/>
    <property type="match status" value="1"/>
</dbReference>
<evidence type="ECO:0008006" key="6">
    <source>
        <dbReference type="Google" id="ProtNLM"/>
    </source>
</evidence>
<feature type="domain" description="DUF630" evidence="3">
    <location>
        <begin position="1"/>
        <end position="58"/>
    </location>
</feature>
<keyword evidence="5" id="KW-1185">Reference proteome</keyword>
<evidence type="ECO:0000259" key="2">
    <source>
        <dbReference type="Pfam" id="PF04782"/>
    </source>
</evidence>
<dbReference type="FunCoup" id="A0A2P5DYW9">
    <property type="interactions" value="1349"/>
</dbReference>
<name>A0A2P5DYW9_TREOI</name>
<dbReference type="STRING" id="63057.A0A2P5DYW9"/>
<gene>
    <name evidence="4" type="ORF">TorRG33x02_238200</name>
</gene>
<evidence type="ECO:0000313" key="5">
    <source>
        <dbReference type="Proteomes" id="UP000237000"/>
    </source>
</evidence>